<evidence type="ECO:0000256" key="6">
    <source>
        <dbReference type="ARBA" id="ARBA00022723"/>
    </source>
</evidence>
<dbReference type="FunFam" id="3.30.200.20:FF:000315">
    <property type="entry name" value="Calcium-dependent protein kinase 3"/>
    <property type="match status" value="1"/>
</dbReference>
<comment type="catalytic activity">
    <reaction evidence="14">
        <text>L-seryl-[protein] + ATP = O-phospho-L-seryl-[protein] + ADP + H(+)</text>
        <dbReference type="Rhea" id="RHEA:17989"/>
        <dbReference type="Rhea" id="RHEA-COMP:9863"/>
        <dbReference type="Rhea" id="RHEA-COMP:11604"/>
        <dbReference type="ChEBI" id="CHEBI:15378"/>
        <dbReference type="ChEBI" id="CHEBI:29999"/>
        <dbReference type="ChEBI" id="CHEBI:30616"/>
        <dbReference type="ChEBI" id="CHEBI:83421"/>
        <dbReference type="ChEBI" id="CHEBI:456216"/>
        <dbReference type="EC" id="2.7.11.1"/>
    </reaction>
</comment>
<dbReference type="GO" id="GO:0005509">
    <property type="term" value="F:calcium ion binding"/>
    <property type="evidence" value="ECO:0007669"/>
    <property type="project" value="InterPro"/>
</dbReference>
<keyword evidence="11" id="KW-0067">ATP-binding</keyword>
<keyword evidence="5" id="KW-0808">Transferase</keyword>
<dbReference type="Pfam" id="PF13499">
    <property type="entry name" value="EF-hand_7"/>
    <property type="match status" value="2"/>
</dbReference>
<keyword evidence="6" id="KW-0479">Metal-binding</keyword>
<reference evidence="17 18" key="1">
    <citation type="submission" date="2016-11" db="EMBL/GenBank/DDBJ databases">
        <title>The macronuclear genome of Stentor coeruleus: a giant cell with tiny introns.</title>
        <authorList>
            <person name="Slabodnick M."/>
            <person name="Ruby J.G."/>
            <person name="Reiff S.B."/>
            <person name="Swart E.C."/>
            <person name="Gosai S."/>
            <person name="Prabakaran S."/>
            <person name="Witkowska E."/>
            <person name="Larue G.E."/>
            <person name="Fisher S."/>
            <person name="Freeman R.M."/>
            <person name="Gunawardena J."/>
            <person name="Chu W."/>
            <person name="Stover N.A."/>
            <person name="Gregory B.D."/>
            <person name="Nowacki M."/>
            <person name="Derisi J."/>
            <person name="Roy S.W."/>
            <person name="Marshall W.F."/>
            <person name="Sood P."/>
        </authorList>
    </citation>
    <scope>NUCLEOTIDE SEQUENCE [LARGE SCALE GENOMIC DNA]</scope>
    <source>
        <strain evidence="17">WM001</strain>
    </source>
</reference>
<keyword evidence="7" id="KW-0677">Repeat</keyword>
<evidence type="ECO:0000256" key="1">
    <source>
        <dbReference type="ARBA" id="ARBA00001946"/>
    </source>
</evidence>
<dbReference type="SUPFAM" id="SSF47473">
    <property type="entry name" value="EF-hand"/>
    <property type="match status" value="1"/>
</dbReference>
<dbReference type="SUPFAM" id="SSF56112">
    <property type="entry name" value="Protein kinase-like (PK-like)"/>
    <property type="match status" value="1"/>
</dbReference>
<dbReference type="Gene3D" id="1.10.238.10">
    <property type="entry name" value="EF-hand"/>
    <property type="match status" value="2"/>
</dbReference>
<dbReference type="Proteomes" id="UP000187209">
    <property type="component" value="Unassembled WGS sequence"/>
</dbReference>
<dbReference type="Gene3D" id="3.30.200.20">
    <property type="entry name" value="Phosphorylase Kinase, domain 1"/>
    <property type="match status" value="1"/>
</dbReference>
<evidence type="ECO:0000259" key="15">
    <source>
        <dbReference type="PROSITE" id="PS50011"/>
    </source>
</evidence>
<dbReference type="Gene3D" id="1.10.510.10">
    <property type="entry name" value="Transferase(Phosphotransferase) domain 1"/>
    <property type="match status" value="1"/>
</dbReference>
<dbReference type="FunFam" id="1.10.510.10:FF:000571">
    <property type="entry name" value="Maternal embryonic leucine zipper kinase"/>
    <property type="match status" value="1"/>
</dbReference>
<dbReference type="PROSITE" id="PS00018">
    <property type="entry name" value="EF_HAND_1"/>
    <property type="match status" value="3"/>
</dbReference>
<dbReference type="Pfam" id="PF00069">
    <property type="entry name" value="Pkinase"/>
    <property type="match status" value="1"/>
</dbReference>
<keyword evidence="4" id="KW-0723">Serine/threonine-protein kinase</keyword>
<dbReference type="EC" id="2.7.11.1" evidence="3"/>
<dbReference type="EMBL" id="MPUH01000048">
    <property type="protein sequence ID" value="OMJ93166.1"/>
    <property type="molecule type" value="Genomic_DNA"/>
</dbReference>
<feature type="domain" description="EF-hand" evidence="16">
    <location>
        <begin position="353"/>
        <end position="388"/>
    </location>
</feature>
<feature type="domain" description="EF-hand" evidence="16">
    <location>
        <begin position="390"/>
        <end position="425"/>
    </location>
</feature>
<comment type="catalytic activity">
    <reaction evidence="13">
        <text>L-threonyl-[protein] + ATP = O-phospho-L-threonyl-[protein] + ADP + H(+)</text>
        <dbReference type="Rhea" id="RHEA:46608"/>
        <dbReference type="Rhea" id="RHEA-COMP:11060"/>
        <dbReference type="Rhea" id="RHEA-COMP:11605"/>
        <dbReference type="ChEBI" id="CHEBI:15378"/>
        <dbReference type="ChEBI" id="CHEBI:30013"/>
        <dbReference type="ChEBI" id="CHEBI:30616"/>
        <dbReference type="ChEBI" id="CHEBI:61977"/>
        <dbReference type="ChEBI" id="CHEBI:456216"/>
        <dbReference type="EC" id="2.7.11.1"/>
    </reaction>
</comment>
<evidence type="ECO:0000256" key="4">
    <source>
        <dbReference type="ARBA" id="ARBA00022527"/>
    </source>
</evidence>
<evidence type="ECO:0000313" key="18">
    <source>
        <dbReference type="Proteomes" id="UP000187209"/>
    </source>
</evidence>
<evidence type="ECO:0000256" key="8">
    <source>
        <dbReference type="ARBA" id="ARBA00022741"/>
    </source>
</evidence>
<evidence type="ECO:0000256" key="3">
    <source>
        <dbReference type="ARBA" id="ARBA00012513"/>
    </source>
</evidence>
<dbReference type="InterPro" id="IPR008271">
    <property type="entry name" value="Ser/Thr_kinase_AS"/>
</dbReference>
<feature type="domain" description="Protein kinase" evidence="15">
    <location>
        <begin position="50"/>
        <end position="308"/>
    </location>
</feature>
<evidence type="ECO:0000256" key="2">
    <source>
        <dbReference type="ARBA" id="ARBA00011245"/>
    </source>
</evidence>
<keyword evidence="8" id="KW-0547">Nucleotide-binding</keyword>
<evidence type="ECO:0000256" key="13">
    <source>
        <dbReference type="ARBA" id="ARBA00047899"/>
    </source>
</evidence>
<dbReference type="PROSITE" id="PS50011">
    <property type="entry name" value="PROTEIN_KINASE_DOM"/>
    <property type="match status" value="1"/>
</dbReference>
<dbReference type="SMART" id="SM00220">
    <property type="entry name" value="S_TKc"/>
    <property type="match status" value="1"/>
</dbReference>
<dbReference type="InterPro" id="IPR050205">
    <property type="entry name" value="CDPK_Ser/Thr_kinases"/>
</dbReference>
<proteinExistence type="inferred from homology"/>
<evidence type="ECO:0000256" key="10">
    <source>
        <dbReference type="ARBA" id="ARBA00022837"/>
    </source>
</evidence>
<dbReference type="GO" id="GO:0005524">
    <property type="term" value="F:ATP binding"/>
    <property type="evidence" value="ECO:0007669"/>
    <property type="project" value="UniProtKB-KW"/>
</dbReference>
<comment type="cofactor">
    <cofactor evidence="1">
        <name>Mg(2+)</name>
        <dbReference type="ChEBI" id="CHEBI:18420"/>
    </cofactor>
</comment>
<keyword evidence="18" id="KW-1185">Reference proteome</keyword>
<evidence type="ECO:0000256" key="12">
    <source>
        <dbReference type="ARBA" id="ARBA00024334"/>
    </source>
</evidence>
<dbReference type="CDD" id="cd05117">
    <property type="entry name" value="STKc_CAMK"/>
    <property type="match status" value="1"/>
</dbReference>
<name>A0A1R2CVZ0_9CILI</name>
<dbReference type="PROSITE" id="PS50222">
    <property type="entry name" value="EF_HAND_2"/>
    <property type="match status" value="4"/>
</dbReference>
<dbReference type="InterPro" id="IPR018247">
    <property type="entry name" value="EF_Hand_1_Ca_BS"/>
</dbReference>
<organism evidence="17 18">
    <name type="scientific">Stentor coeruleus</name>
    <dbReference type="NCBI Taxonomy" id="5963"/>
    <lineage>
        <taxon>Eukaryota</taxon>
        <taxon>Sar</taxon>
        <taxon>Alveolata</taxon>
        <taxon>Ciliophora</taxon>
        <taxon>Postciliodesmatophora</taxon>
        <taxon>Heterotrichea</taxon>
        <taxon>Heterotrichida</taxon>
        <taxon>Stentoridae</taxon>
        <taxon>Stentor</taxon>
    </lineage>
</organism>
<protein>
    <recommendedName>
        <fullName evidence="3">non-specific serine/threonine protein kinase</fullName>
        <ecNumber evidence="3">2.7.11.1</ecNumber>
    </recommendedName>
</protein>
<keyword evidence="9" id="KW-0418">Kinase</keyword>
<evidence type="ECO:0000256" key="11">
    <source>
        <dbReference type="ARBA" id="ARBA00022840"/>
    </source>
</evidence>
<comment type="caution">
    <text evidence="17">The sequence shown here is derived from an EMBL/GenBank/DDBJ whole genome shotgun (WGS) entry which is preliminary data.</text>
</comment>
<evidence type="ECO:0000313" key="17">
    <source>
        <dbReference type="EMBL" id="OMJ93166.1"/>
    </source>
</evidence>
<dbReference type="InterPro" id="IPR002048">
    <property type="entry name" value="EF_hand_dom"/>
</dbReference>
<dbReference type="PROSITE" id="PS00108">
    <property type="entry name" value="PROTEIN_KINASE_ST"/>
    <property type="match status" value="1"/>
</dbReference>
<sequence>MGCHPSHQEQNSSVVQLRKQKRTRIGSVQALKIDATSFVSLGIGCLLDNYILEETLFIGAYGLIRKAVNKTTQLTRAIKSFKKSIIFQGDMNINKFFQEIEVLKQTDHPNIVKIFEFYEDAKYYHLVTEYIGGGELLDYILKNNSLSECTAAHFIRQLLSAVAYCHSKKIVHRDLKPENLLMNSQESDAILKVIDFGTSTILDSTIIKPQKFGSVQYTAPEVFSKNYNEKCDIWSCGVILYILLSGKPPFTSKNRKDLIQKIKKFHLTFSDQVWAYISDSAKDLITKMLEFSPDLRISASEAVQSEWILSNTNINPNDICDTSLLINLRCFRSNRKMQCAVFAFISSQLQAKNETKELVEIFRSIDINGDGKISKDELLEAYSNQLGRKNAIEVVDKIMKQADTNNSGFIDFSEFLLASNKLEDLLSNDYLVAAFKAFDRDGNGKINSRELREVLGSNLNVDDNVWQEMINEVDENCDGLIDIEEFKVMMKKLNDE</sequence>
<comment type="subunit">
    <text evidence="2">Monomer.</text>
</comment>
<dbReference type="OrthoDB" id="284419at2759"/>
<dbReference type="InterPro" id="IPR011009">
    <property type="entry name" value="Kinase-like_dom_sf"/>
</dbReference>
<feature type="domain" description="EF-hand" evidence="16">
    <location>
        <begin position="426"/>
        <end position="460"/>
    </location>
</feature>
<dbReference type="InterPro" id="IPR011992">
    <property type="entry name" value="EF-hand-dom_pair"/>
</dbReference>
<dbReference type="SMART" id="SM00054">
    <property type="entry name" value="EFh"/>
    <property type="match status" value="4"/>
</dbReference>
<evidence type="ECO:0000256" key="5">
    <source>
        <dbReference type="ARBA" id="ARBA00022679"/>
    </source>
</evidence>
<dbReference type="AlphaFoldDB" id="A0A1R2CVZ0"/>
<evidence type="ECO:0000259" key="16">
    <source>
        <dbReference type="PROSITE" id="PS50222"/>
    </source>
</evidence>
<accession>A0A1R2CVZ0</accession>
<dbReference type="PANTHER" id="PTHR24349">
    <property type="entry name" value="SERINE/THREONINE-PROTEIN KINASE"/>
    <property type="match status" value="1"/>
</dbReference>
<dbReference type="GO" id="GO:0004674">
    <property type="term" value="F:protein serine/threonine kinase activity"/>
    <property type="evidence" value="ECO:0007669"/>
    <property type="project" value="UniProtKB-KW"/>
</dbReference>
<keyword evidence="10" id="KW-0106">Calcium</keyword>
<dbReference type="FunFam" id="1.10.238.10:FF:000585">
    <property type="entry name" value="Calcium-dependent protein kinase-a"/>
    <property type="match status" value="1"/>
</dbReference>
<comment type="similarity">
    <text evidence="12">Belongs to the protein kinase superfamily. Ser/Thr protein kinase family. CDPK subfamily.</text>
</comment>
<evidence type="ECO:0000256" key="7">
    <source>
        <dbReference type="ARBA" id="ARBA00022737"/>
    </source>
</evidence>
<feature type="domain" description="EF-hand" evidence="16">
    <location>
        <begin position="461"/>
        <end position="496"/>
    </location>
</feature>
<evidence type="ECO:0000256" key="9">
    <source>
        <dbReference type="ARBA" id="ARBA00022777"/>
    </source>
</evidence>
<evidence type="ECO:0000256" key="14">
    <source>
        <dbReference type="ARBA" id="ARBA00048679"/>
    </source>
</evidence>
<dbReference type="InterPro" id="IPR000719">
    <property type="entry name" value="Prot_kinase_dom"/>
</dbReference>
<gene>
    <name evidence="17" type="ORF">SteCoe_3988</name>
</gene>